<evidence type="ECO:0000259" key="7">
    <source>
        <dbReference type="PROSITE" id="PS50888"/>
    </source>
</evidence>
<dbReference type="InterPro" id="IPR036638">
    <property type="entry name" value="HLH_DNA-bd_sf"/>
</dbReference>
<evidence type="ECO:0000256" key="3">
    <source>
        <dbReference type="ARBA" id="ARBA00023125"/>
    </source>
</evidence>
<keyword evidence="5" id="KW-0539">Nucleus</keyword>
<dbReference type="OrthoDB" id="651283at2759"/>
<dbReference type="GO" id="GO:0000981">
    <property type="term" value="F:DNA-binding transcription factor activity, RNA polymerase II-specific"/>
    <property type="evidence" value="ECO:0007669"/>
    <property type="project" value="TreeGrafter"/>
</dbReference>
<name>A0A2U1MWD4_ARTAN</name>
<dbReference type="Proteomes" id="UP000245207">
    <property type="component" value="Unassembled WGS sequence"/>
</dbReference>
<dbReference type="Pfam" id="PF00010">
    <property type="entry name" value="HLH"/>
    <property type="match status" value="1"/>
</dbReference>
<accession>A0A2U1MWD4</accession>
<dbReference type="GO" id="GO:0000978">
    <property type="term" value="F:RNA polymerase II cis-regulatory region sequence-specific DNA binding"/>
    <property type="evidence" value="ECO:0007669"/>
    <property type="project" value="TreeGrafter"/>
</dbReference>
<dbReference type="GO" id="GO:0048766">
    <property type="term" value="P:root hair initiation"/>
    <property type="evidence" value="ECO:0007669"/>
    <property type="project" value="UniProtKB-ARBA"/>
</dbReference>
<evidence type="ECO:0000256" key="1">
    <source>
        <dbReference type="ARBA" id="ARBA00004123"/>
    </source>
</evidence>
<feature type="domain" description="BHLH" evidence="7">
    <location>
        <begin position="276"/>
        <end position="325"/>
    </location>
</feature>
<dbReference type="GO" id="GO:0046983">
    <property type="term" value="F:protein dimerization activity"/>
    <property type="evidence" value="ECO:0007669"/>
    <property type="project" value="InterPro"/>
</dbReference>
<feature type="compositionally biased region" description="Polar residues" evidence="6">
    <location>
        <begin position="261"/>
        <end position="281"/>
    </location>
</feature>
<dbReference type="EMBL" id="PKPP01004194">
    <property type="protein sequence ID" value="PWA65572.1"/>
    <property type="molecule type" value="Genomic_DNA"/>
</dbReference>
<feature type="region of interest" description="Disordered" evidence="6">
    <location>
        <begin position="680"/>
        <end position="703"/>
    </location>
</feature>
<proteinExistence type="predicted"/>
<organism evidence="8 9">
    <name type="scientific">Artemisia annua</name>
    <name type="common">Sweet wormwood</name>
    <dbReference type="NCBI Taxonomy" id="35608"/>
    <lineage>
        <taxon>Eukaryota</taxon>
        <taxon>Viridiplantae</taxon>
        <taxon>Streptophyta</taxon>
        <taxon>Embryophyta</taxon>
        <taxon>Tracheophyta</taxon>
        <taxon>Spermatophyta</taxon>
        <taxon>Magnoliopsida</taxon>
        <taxon>eudicotyledons</taxon>
        <taxon>Gunneridae</taxon>
        <taxon>Pentapetalae</taxon>
        <taxon>asterids</taxon>
        <taxon>campanulids</taxon>
        <taxon>Asterales</taxon>
        <taxon>Asteraceae</taxon>
        <taxon>Asteroideae</taxon>
        <taxon>Anthemideae</taxon>
        <taxon>Artemisiinae</taxon>
        <taxon>Artemisia</taxon>
    </lineage>
</organism>
<dbReference type="STRING" id="35608.A0A2U1MWD4"/>
<keyword evidence="3" id="KW-0238">DNA-binding</keyword>
<reference evidence="8 9" key="1">
    <citation type="journal article" date="2018" name="Mol. Plant">
        <title>The genome of Artemisia annua provides insight into the evolution of Asteraceae family and artemisinin biosynthesis.</title>
        <authorList>
            <person name="Shen Q."/>
            <person name="Zhang L."/>
            <person name="Liao Z."/>
            <person name="Wang S."/>
            <person name="Yan T."/>
            <person name="Shi P."/>
            <person name="Liu M."/>
            <person name="Fu X."/>
            <person name="Pan Q."/>
            <person name="Wang Y."/>
            <person name="Lv Z."/>
            <person name="Lu X."/>
            <person name="Zhang F."/>
            <person name="Jiang W."/>
            <person name="Ma Y."/>
            <person name="Chen M."/>
            <person name="Hao X."/>
            <person name="Li L."/>
            <person name="Tang Y."/>
            <person name="Lv G."/>
            <person name="Zhou Y."/>
            <person name="Sun X."/>
            <person name="Brodelius P.E."/>
            <person name="Rose J.K.C."/>
            <person name="Tang K."/>
        </authorList>
    </citation>
    <scope>NUCLEOTIDE SEQUENCE [LARGE SCALE GENOMIC DNA]</scope>
    <source>
        <strain evidence="9">cv. Huhao1</strain>
        <tissue evidence="8">Leaf</tissue>
    </source>
</reference>
<keyword evidence="9" id="KW-1185">Reference proteome</keyword>
<dbReference type="GO" id="GO:0005634">
    <property type="term" value="C:nucleus"/>
    <property type="evidence" value="ECO:0007669"/>
    <property type="project" value="UniProtKB-SubCell"/>
</dbReference>
<keyword evidence="4" id="KW-0804">Transcription</keyword>
<dbReference type="PROSITE" id="PS50888">
    <property type="entry name" value="BHLH"/>
    <property type="match status" value="1"/>
</dbReference>
<dbReference type="PANTHER" id="PTHR16223">
    <property type="entry name" value="TRANSCRIPTION FACTOR BHLH83-RELATED"/>
    <property type="match status" value="1"/>
</dbReference>
<evidence type="ECO:0000256" key="2">
    <source>
        <dbReference type="ARBA" id="ARBA00023015"/>
    </source>
</evidence>
<evidence type="ECO:0000256" key="5">
    <source>
        <dbReference type="ARBA" id="ARBA00023242"/>
    </source>
</evidence>
<evidence type="ECO:0000313" key="9">
    <source>
        <dbReference type="Proteomes" id="UP000245207"/>
    </source>
</evidence>
<evidence type="ECO:0000313" key="8">
    <source>
        <dbReference type="EMBL" id="PWA65572.1"/>
    </source>
</evidence>
<feature type="compositionally biased region" description="Polar residues" evidence="6">
    <location>
        <begin position="688"/>
        <end position="703"/>
    </location>
</feature>
<sequence>MESFGNFFDEEWSSLSTMFHGDDAGSDLFASQGLMSSQYDIGVNIEIPNLFMHSSDESSNSDSFVVDDEHLVNVSNNVNPNFYQFFAQENICSSRASNDTASLSYPCHESFPLYHSNIVPSPSNDVCDQSNEFCMMDEINNLSLPIQVFSDGSLYVRQGVATENVGMENSLVRDKETPLKRKHEVADAIDDEVNNEKTNKNPKKRIRVSRENKNKKNVQPKKNQKIDETEVGNNNNNGERNNGQSSSSCSSNDELNESQDVDATNPNGKTRASRGTATDPQSLYARKRRERINERLRILQNLVPNGTKVDISTMLEEAVEYVKFLKLQIQVVATSKCRDYYDDTGCYRCNDYGNAIAFSILFFYYYLKGYHLNLWRRLGLIELGFNLFELKYDYDNNLILDAKKAAPSGVSGLDTNGGKPNVFSQGCRCVTQQYLSRFKRLCRLYPPIIYRQVAIKKLHSSRQNSADTLCLQTTTGTGYSGFPVGNIRHFDHVTSGALHELPRAPAILDLQSQIIHHLKVVSYSPNSTGGVDNPVAGVLWFDHVINGVFPGECFPLLQQYDDCLTNTNIMLLITVNTILIGGYNVVDLLHAQKLKPMVVRSNRRNMQQALHMDDSDGRRSRNSLPSVTSRKERLEARHPPPPSCKQPTTTKKQLAIHHYKCSPSTTTIINSPPSITITARYPPLPSCKQPTTTIKNSPSSPLP</sequence>
<feature type="region of interest" description="Disordered" evidence="6">
    <location>
        <begin position="609"/>
        <end position="651"/>
    </location>
</feature>
<evidence type="ECO:0000256" key="4">
    <source>
        <dbReference type="ARBA" id="ARBA00023163"/>
    </source>
</evidence>
<keyword evidence="2" id="KW-0805">Transcription regulation</keyword>
<dbReference type="CDD" id="cd11454">
    <property type="entry name" value="bHLH_AtIND_like"/>
    <property type="match status" value="1"/>
</dbReference>
<dbReference type="InterPro" id="IPR045843">
    <property type="entry name" value="IND-like"/>
</dbReference>
<dbReference type="SMART" id="SM00353">
    <property type="entry name" value="HLH"/>
    <property type="match status" value="1"/>
</dbReference>
<comment type="subcellular location">
    <subcellularLocation>
        <location evidence="1">Nucleus</location>
    </subcellularLocation>
</comment>
<dbReference type="AlphaFoldDB" id="A0A2U1MWD4"/>
<dbReference type="FunFam" id="4.10.280.10:FF:000022">
    <property type="entry name" value="Basic helix-loop-helix transcription factor"/>
    <property type="match status" value="1"/>
</dbReference>
<dbReference type="SUPFAM" id="SSF47459">
    <property type="entry name" value="HLH, helix-loop-helix DNA-binding domain"/>
    <property type="match status" value="1"/>
</dbReference>
<feature type="compositionally biased region" description="Low complexity" evidence="6">
    <location>
        <begin position="232"/>
        <end position="251"/>
    </location>
</feature>
<dbReference type="PANTHER" id="PTHR16223:SF338">
    <property type="entry name" value="TRANSCRIPTION FACTOR RSL2"/>
    <property type="match status" value="1"/>
</dbReference>
<comment type="caution">
    <text evidence="8">The sequence shown here is derived from an EMBL/GenBank/DDBJ whole genome shotgun (WGS) entry which is preliminary data.</text>
</comment>
<evidence type="ECO:0000256" key="6">
    <source>
        <dbReference type="SAM" id="MobiDB-lite"/>
    </source>
</evidence>
<dbReference type="InterPro" id="IPR011598">
    <property type="entry name" value="bHLH_dom"/>
</dbReference>
<feature type="compositionally biased region" description="Basic and acidic residues" evidence="6">
    <location>
        <begin position="629"/>
        <end position="638"/>
    </location>
</feature>
<protein>
    <submittedName>
        <fullName evidence="8">Myc-type, basic helix-loop-helix (BHLH) domain-containing protein</fullName>
    </submittedName>
</protein>
<gene>
    <name evidence="8" type="ORF">CTI12_AA335210</name>
</gene>
<dbReference type="Gene3D" id="4.10.280.10">
    <property type="entry name" value="Helix-loop-helix DNA-binding domain"/>
    <property type="match status" value="1"/>
</dbReference>
<feature type="region of interest" description="Disordered" evidence="6">
    <location>
        <begin position="175"/>
        <end position="286"/>
    </location>
</feature>